<keyword evidence="5" id="KW-0812">Transmembrane</keyword>
<dbReference type="Gene3D" id="1.10.10.10">
    <property type="entry name" value="Winged helix-like DNA-binding domain superfamily/Winged helix DNA-binding domain"/>
    <property type="match status" value="1"/>
</dbReference>
<dbReference type="GO" id="GO:0006351">
    <property type="term" value="P:DNA-templated transcription"/>
    <property type="evidence" value="ECO:0007669"/>
    <property type="project" value="TreeGrafter"/>
</dbReference>
<dbReference type="InterPro" id="IPR036388">
    <property type="entry name" value="WH-like_DNA-bd_sf"/>
</dbReference>
<gene>
    <name evidence="7" type="ORF">SAMN05444339_1274</name>
</gene>
<dbReference type="PANTHER" id="PTHR30537">
    <property type="entry name" value="HTH-TYPE TRANSCRIPTIONAL REGULATOR"/>
    <property type="match status" value="1"/>
</dbReference>
<feature type="transmembrane region" description="Helical" evidence="5">
    <location>
        <begin position="229"/>
        <end position="248"/>
    </location>
</feature>
<evidence type="ECO:0000313" key="7">
    <source>
        <dbReference type="EMBL" id="SHF95786.1"/>
    </source>
</evidence>
<keyword evidence="5" id="KW-1133">Transmembrane helix</keyword>
<dbReference type="GO" id="GO:0003700">
    <property type="term" value="F:DNA-binding transcription factor activity"/>
    <property type="evidence" value="ECO:0007669"/>
    <property type="project" value="InterPro"/>
</dbReference>
<accession>A0A1M5FWD9</accession>
<dbReference type="Pfam" id="PF03466">
    <property type="entry name" value="LysR_substrate"/>
    <property type="match status" value="1"/>
</dbReference>
<dbReference type="GO" id="GO:0043565">
    <property type="term" value="F:sequence-specific DNA binding"/>
    <property type="evidence" value="ECO:0007669"/>
    <property type="project" value="TreeGrafter"/>
</dbReference>
<organism evidence="7 8">
    <name type="scientific">Loktanella atrilutea</name>
    <dbReference type="NCBI Taxonomy" id="366533"/>
    <lineage>
        <taxon>Bacteria</taxon>
        <taxon>Pseudomonadati</taxon>
        <taxon>Pseudomonadota</taxon>
        <taxon>Alphaproteobacteria</taxon>
        <taxon>Rhodobacterales</taxon>
        <taxon>Roseobacteraceae</taxon>
        <taxon>Loktanella</taxon>
    </lineage>
</organism>
<dbReference type="InterPro" id="IPR058163">
    <property type="entry name" value="LysR-type_TF_proteobact-type"/>
</dbReference>
<dbReference type="PROSITE" id="PS50931">
    <property type="entry name" value="HTH_LYSR"/>
    <property type="match status" value="1"/>
</dbReference>
<dbReference type="Proteomes" id="UP000183987">
    <property type="component" value="Unassembled WGS sequence"/>
</dbReference>
<dbReference type="SUPFAM" id="SSF46785">
    <property type="entry name" value="Winged helix' DNA-binding domain"/>
    <property type="match status" value="1"/>
</dbReference>
<dbReference type="PANTHER" id="PTHR30537:SF35">
    <property type="entry name" value="TRANSCRIPTIONAL REGULATORY PROTEIN"/>
    <property type="match status" value="1"/>
</dbReference>
<feature type="domain" description="HTH lysR-type" evidence="6">
    <location>
        <begin position="5"/>
        <end position="62"/>
    </location>
</feature>
<keyword evidence="5" id="KW-0472">Membrane</keyword>
<reference evidence="8" key="1">
    <citation type="submission" date="2016-11" db="EMBL/GenBank/DDBJ databases">
        <authorList>
            <person name="Varghese N."/>
            <person name="Submissions S."/>
        </authorList>
    </citation>
    <scope>NUCLEOTIDE SEQUENCE [LARGE SCALE GENOMIC DNA]</scope>
    <source>
        <strain evidence="8">DSM 29326</strain>
    </source>
</reference>
<dbReference type="InterPro" id="IPR005119">
    <property type="entry name" value="LysR_subst-bd"/>
</dbReference>
<dbReference type="OrthoDB" id="9812435at2"/>
<keyword evidence="8" id="KW-1185">Reference proteome</keyword>
<evidence type="ECO:0000256" key="2">
    <source>
        <dbReference type="ARBA" id="ARBA00023015"/>
    </source>
</evidence>
<sequence>MRTSDPLNGIAVFLAVARHLSFSRAAEVLEMSRPTVSAQVDQLERRLGVRLLYRSTRHLALTAAGQAFFDGLADVTEIVDAAERAAVRQHKVPAGTLNIAAPPDLSLSHLTPMIVRFMARNADIDIRLQLDNEAVNLIEQKLDLAIRGRLQIQENLITRKLGASPIVLCASPDYIARRGAPQTPEDLIEHRCLHFSDLRWGRRWHMQRGDDHRQIEIAPVFEVNDGTSLGMAALAGLGIALLPAFIVGDNLRAGRLIRVLDDWTVGDVPLHAVYPDNRLIARKVKTFVAFLAAEFRKNPDLNGNTPL</sequence>
<dbReference type="Pfam" id="PF00126">
    <property type="entry name" value="HTH_1"/>
    <property type="match status" value="1"/>
</dbReference>
<evidence type="ECO:0000256" key="1">
    <source>
        <dbReference type="ARBA" id="ARBA00009437"/>
    </source>
</evidence>
<evidence type="ECO:0000256" key="3">
    <source>
        <dbReference type="ARBA" id="ARBA00023125"/>
    </source>
</evidence>
<evidence type="ECO:0000256" key="5">
    <source>
        <dbReference type="SAM" id="Phobius"/>
    </source>
</evidence>
<comment type="similarity">
    <text evidence="1">Belongs to the LysR transcriptional regulatory family.</text>
</comment>
<keyword evidence="2" id="KW-0805">Transcription regulation</keyword>
<keyword evidence="3 7" id="KW-0238">DNA-binding</keyword>
<dbReference type="AlphaFoldDB" id="A0A1M5FWD9"/>
<proteinExistence type="inferred from homology"/>
<evidence type="ECO:0000256" key="4">
    <source>
        <dbReference type="ARBA" id="ARBA00023163"/>
    </source>
</evidence>
<dbReference type="InterPro" id="IPR036390">
    <property type="entry name" value="WH_DNA-bd_sf"/>
</dbReference>
<dbReference type="EMBL" id="FQUE01000027">
    <property type="protein sequence ID" value="SHF95786.1"/>
    <property type="molecule type" value="Genomic_DNA"/>
</dbReference>
<dbReference type="RefSeq" id="WP_072859002.1">
    <property type="nucleotide sequence ID" value="NZ_FQUE01000027.1"/>
</dbReference>
<keyword evidence="4" id="KW-0804">Transcription</keyword>
<name>A0A1M5FWD9_LOKAT</name>
<dbReference type="Gene3D" id="3.40.190.290">
    <property type="match status" value="1"/>
</dbReference>
<dbReference type="FunFam" id="1.10.10.10:FF:000001">
    <property type="entry name" value="LysR family transcriptional regulator"/>
    <property type="match status" value="1"/>
</dbReference>
<dbReference type="CDD" id="cd08422">
    <property type="entry name" value="PBP2_CrgA_like"/>
    <property type="match status" value="1"/>
</dbReference>
<protein>
    <submittedName>
        <fullName evidence="7">DNA-binding transcriptional regulator, LysR family</fullName>
    </submittedName>
</protein>
<evidence type="ECO:0000259" key="6">
    <source>
        <dbReference type="PROSITE" id="PS50931"/>
    </source>
</evidence>
<dbReference type="PRINTS" id="PR00039">
    <property type="entry name" value="HTHLYSR"/>
</dbReference>
<dbReference type="SUPFAM" id="SSF53850">
    <property type="entry name" value="Periplasmic binding protein-like II"/>
    <property type="match status" value="1"/>
</dbReference>
<evidence type="ECO:0000313" key="8">
    <source>
        <dbReference type="Proteomes" id="UP000183987"/>
    </source>
</evidence>
<dbReference type="STRING" id="366533.SAMN05444339_1274"/>
<dbReference type="InterPro" id="IPR000847">
    <property type="entry name" value="LysR_HTH_N"/>
</dbReference>